<accession>A0A2N7PNK1</accession>
<evidence type="ECO:0000256" key="1">
    <source>
        <dbReference type="PROSITE-ProRule" id="PRU00339"/>
    </source>
</evidence>
<feature type="repeat" description="TPR" evidence="1">
    <location>
        <begin position="529"/>
        <end position="562"/>
    </location>
</feature>
<dbReference type="EMBL" id="PNIK01000059">
    <property type="protein sequence ID" value="PMP67066.1"/>
    <property type="molecule type" value="Genomic_DNA"/>
</dbReference>
<comment type="caution">
    <text evidence="3">The sequence shown here is derived from an EMBL/GenBank/DDBJ whole genome shotgun (WGS) entry which is preliminary data.</text>
</comment>
<evidence type="ECO:0000313" key="4">
    <source>
        <dbReference type="Proteomes" id="UP000235460"/>
    </source>
</evidence>
<dbReference type="InterPro" id="IPR003776">
    <property type="entry name" value="YcaO-like_dom"/>
</dbReference>
<dbReference type="Gene3D" id="1.25.40.10">
    <property type="entry name" value="Tetratricopeptide repeat domain"/>
    <property type="match status" value="2"/>
</dbReference>
<evidence type="ECO:0000313" key="3">
    <source>
        <dbReference type="EMBL" id="PMP67066.1"/>
    </source>
</evidence>
<dbReference type="Gene3D" id="3.30.1330.230">
    <property type="match status" value="1"/>
</dbReference>
<gene>
    <name evidence="3" type="ORF">C0190_03960</name>
</gene>
<dbReference type="PANTHER" id="PTHR37809">
    <property type="entry name" value="RIBOSOMAL PROTEIN S12 METHYLTHIOTRANSFERASE ACCESSORY FACTOR YCAO"/>
    <property type="match status" value="1"/>
</dbReference>
<name>A0A2N7PNK1_9BACT</name>
<keyword evidence="1" id="KW-0802">TPR repeat</keyword>
<proteinExistence type="predicted"/>
<dbReference type="InterPro" id="IPR011990">
    <property type="entry name" value="TPR-like_helical_dom_sf"/>
</dbReference>
<feature type="repeat" description="TPR" evidence="1">
    <location>
        <begin position="425"/>
        <end position="458"/>
    </location>
</feature>
<dbReference type="NCBIfam" id="TIGR00702">
    <property type="entry name" value="YcaO-type kinase domain"/>
    <property type="match status" value="1"/>
</dbReference>
<dbReference type="Pfam" id="PF02624">
    <property type="entry name" value="YcaO"/>
    <property type="match status" value="1"/>
</dbReference>
<dbReference type="PROSITE" id="PS50005">
    <property type="entry name" value="TPR"/>
    <property type="match status" value="3"/>
</dbReference>
<dbReference type="SMART" id="SM00028">
    <property type="entry name" value="TPR"/>
    <property type="match status" value="3"/>
</dbReference>
<dbReference type="AlphaFoldDB" id="A0A2N7PNK1"/>
<dbReference type="InterPro" id="IPR019734">
    <property type="entry name" value="TPR_rpt"/>
</dbReference>
<dbReference type="PROSITE" id="PS50293">
    <property type="entry name" value="TPR_REGION"/>
    <property type="match status" value="2"/>
</dbReference>
<organism evidence="3 4">
    <name type="scientific">Thermodesulfobacterium geofontis</name>
    <dbReference type="NCBI Taxonomy" id="1295609"/>
    <lineage>
        <taxon>Bacteria</taxon>
        <taxon>Pseudomonadati</taxon>
        <taxon>Thermodesulfobacteriota</taxon>
        <taxon>Thermodesulfobacteria</taxon>
        <taxon>Thermodesulfobacteriales</taxon>
        <taxon>Thermodesulfobacteriaceae</taxon>
        <taxon>Thermodesulfobacterium</taxon>
    </lineage>
</organism>
<dbReference type="Gene3D" id="3.30.160.660">
    <property type="match status" value="1"/>
</dbReference>
<dbReference type="SUPFAM" id="SSF48452">
    <property type="entry name" value="TPR-like"/>
    <property type="match status" value="1"/>
</dbReference>
<evidence type="ECO:0000259" key="2">
    <source>
        <dbReference type="PROSITE" id="PS51664"/>
    </source>
</evidence>
<dbReference type="Proteomes" id="UP000235460">
    <property type="component" value="Unassembled WGS sequence"/>
</dbReference>
<sequence>MSELEKKFLESSKKVVADKARFPEETVRKVEERLKSTGIKIYKGLKRIDKGRLGIPIYLSLYDIDGQKITGKFKQMGKGTTEILSQASALMELVERFSLFSFYREVQKRGILATFDELKERAIPFEILKKSLEDEESENVKKLALKYLKEVPFYFVKAFEVRTNKEKFIPFHWFWLIYEYNGSAGGNTYPEASVQAICELIERHTNALSIRKNTPMPAIKRDSIEGEGEELLKCYEKLNIRLWIRDMTFGMPVPTVAVMAMDPSTYPERSEIVYAAGTATSPERALIRALTEVAQLAGDFDTEGKYEESGLPKFKTLDEAKTVIEWSYEINLKDLPNLYSEDHVEELLNLSQKLKELDYEIYLIDITHPQLNIPAVYAIIPGFLFRERTRIPYLYQMLRTLNLYLPKEKIKKILEELLEEIKDKYYIWAYLGNIYKQMGKENEAIDCYQRALEFSPPPEDKIAIISHLADAYFRKEEYMRVLSLIEMALEIDELPELYNILGRAYYKLGEYLKAMEAFLRAIDLNPASAIDYANIGYCLKAINYLPVAQIYFRKALEIDPELTMAKRGLEYCEAILNSKN</sequence>
<dbReference type="PANTHER" id="PTHR37809:SF1">
    <property type="entry name" value="RIBOSOMAL PROTEIN S12 METHYLTHIOTRANSFERASE ACCESSORY FACTOR YCAO"/>
    <property type="match status" value="1"/>
</dbReference>
<feature type="domain" description="YcaO" evidence="2">
    <location>
        <begin position="77"/>
        <end position="429"/>
    </location>
</feature>
<protein>
    <recommendedName>
        <fullName evidence="2">YcaO domain-containing protein</fullName>
    </recommendedName>
</protein>
<dbReference type="Pfam" id="PF13181">
    <property type="entry name" value="TPR_8"/>
    <property type="match status" value="1"/>
</dbReference>
<dbReference type="PROSITE" id="PS51664">
    <property type="entry name" value="YCAO"/>
    <property type="match status" value="1"/>
</dbReference>
<dbReference type="Pfam" id="PF13429">
    <property type="entry name" value="TPR_15"/>
    <property type="match status" value="1"/>
</dbReference>
<dbReference type="Gene3D" id="3.30.40.250">
    <property type="match status" value="1"/>
</dbReference>
<reference evidence="3 4" key="1">
    <citation type="submission" date="2018-01" db="EMBL/GenBank/DDBJ databases">
        <title>Metagenomic assembled genomes from two thermal pools in the Uzon Caldera, Kamchatka, Russia.</title>
        <authorList>
            <person name="Wilkins L."/>
            <person name="Ettinger C."/>
        </authorList>
    </citation>
    <scope>NUCLEOTIDE SEQUENCE [LARGE SCALE GENOMIC DNA]</scope>
    <source>
        <strain evidence="3">ZAV-08</strain>
    </source>
</reference>
<feature type="repeat" description="TPR" evidence="1">
    <location>
        <begin position="495"/>
        <end position="528"/>
    </location>
</feature>